<keyword evidence="2" id="KW-1185">Reference proteome</keyword>
<reference evidence="1" key="1">
    <citation type="submission" date="2015-04" db="UniProtKB">
        <authorList>
            <consortium name="EnsemblPlants"/>
        </authorList>
    </citation>
    <scope>IDENTIFICATION</scope>
</reference>
<dbReference type="Gramene" id="OGLUM02G15670.1">
    <property type="protein sequence ID" value="OGLUM02G15670.1"/>
    <property type="gene ID" value="OGLUM02G15670"/>
</dbReference>
<reference evidence="1" key="2">
    <citation type="submission" date="2018-05" db="EMBL/GenBank/DDBJ databases">
        <title>OgluRS3 (Oryza glumaepatula Reference Sequence Version 3).</title>
        <authorList>
            <person name="Zhang J."/>
            <person name="Kudrna D."/>
            <person name="Lee S."/>
            <person name="Talag J."/>
            <person name="Welchert J."/>
            <person name="Wing R.A."/>
        </authorList>
    </citation>
    <scope>NUCLEOTIDE SEQUENCE [LARGE SCALE GENOMIC DNA]</scope>
</reference>
<evidence type="ECO:0000313" key="2">
    <source>
        <dbReference type="Proteomes" id="UP000026961"/>
    </source>
</evidence>
<accession>A0A0D9YRU8</accession>
<name>A0A0D9YRU8_9ORYZ</name>
<dbReference type="HOGENOM" id="CLU_1828309_0_0_1"/>
<dbReference type="Proteomes" id="UP000026961">
    <property type="component" value="Chromosome 2"/>
</dbReference>
<organism evidence="1">
    <name type="scientific">Oryza glumipatula</name>
    <dbReference type="NCBI Taxonomy" id="40148"/>
    <lineage>
        <taxon>Eukaryota</taxon>
        <taxon>Viridiplantae</taxon>
        <taxon>Streptophyta</taxon>
        <taxon>Embryophyta</taxon>
        <taxon>Tracheophyta</taxon>
        <taxon>Spermatophyta</taxon>
        <taxon>Magnoliopsida</taxon>
        <taxon>Liliopsida</taxon>
        <taxon>Poales</taxon>
        <taxon>Poaceae</taxon>
        <taxon>BOP clade</taxon>
        <taxon>Oryzoideae</taxon>
        <taxon>Oryzeae</taxon>
        <taxon>Oryzinae</taxon>
        <taxon>Oryza</taxon>
    </lineage>
</organism>
<evidence type="ECO:0000313" key="1">
    <source>
        <dbReference type="EnsemblPlants" id="OGLUM02G15670.1"/>
    </source>
</evidence>
<sequence>MLHERGNAPKLTRMQGFDDDSRKTTAISSTAVSWVDCLTFWNLCDDDGAVVRPETHRMDGNGIATSGATMSSTQGVRPVRNEISQTQMDQVEVADHVSMDEMRRRSPEKTRNGSNIFGLKIEKSVLGSSEKVLGVFPSGTR</sequence>
<dbReference type="EnsemblPlants" id="OGLUM02G15670.1">
    <property type="protein sequence ID" value="OGLUM02G15670.1"/>
    <property type="gene ID" value="OGLUM02G15670"/>
</dbReference>
<dbReference type="AlphaFoldDB" id="A0A0D9YRU8"/>
<proteinExistence type="predicted"/>
<protein>
    <submittedName>
        <fullName evidence="1">Uncharacterized protein</fullName>
    </submittedName>
</protein>